<sequence>MDYTSPIKCRKVLSIQSHVIHGYVGNKAATFPLQYRGWDVDVLNTVQFSNHPGYETFTGYKYDPKTLQDIVENGLVDSLHIDYDAVLTGYLPSVENLQNLAHIINKMKETNKHLKWILDPVLGDNGRLYVSGDNVPAYKTLLRENTIYLVTPNQFEMETLTEITISSLETLRRSFQEYHRLYPKTERIVVTSLELNSDDSTYIVACCDTTNKDDDIWFFEVPKIKAHFNGSGDLFAALLLDILVPSRSLEVNYPSNHIPLHEALGQTLWLVNEVLERTFELARPLLVNGENVDQEIPKIKDLRLIQCRALFALDCIPSLTPTRVPSTVV</sequence>
<dbReference type="InterPro" id="IPR013749">
    <property type="entry name" value="PM/HMP-P_kinase-1"/>
</dbReference>
<dbReference type="OMA" id="FEMETLT"/>
<dbReference type="Gene3D" id="3.40.1190.20">
    <property type="match status" value="1"/>
</dbReference>
<evidence type="ECO:0000313" key="8">
    <source>
        <dbReference type="EMBL" id="CCC67011.1"/>
    </source>
</evidence>
<keyword evidence="6" id="KW-0067">ATP-binding</keyword>
<dbReference type="PANTHER" id="PTHR10534">
    <property type="entry name" value="PYRIDOXAL KINASE"/>
    <property type="match status" value="1"/>
</dbReference>
<dbReference type="GO" id="GO:0005524">
    <property type="term" value="F:ATP binding"/>
    <property type="evidence" value="ECO:0007669"/>
    <property type="project" value="UniProtKB-KW"/>
</dbReference>
<proteinExistence type="inferred from homology"/>
<dbReference type="PANTHER" id="PTHR10534:SF12">
    <property type="entry name" value="PYRIDOXAL KINASE BUD17-RELATED"/>
    <property type="match status" value="1"/>
</dbReference>
<dbReference type="KEGG" id="ncs:NCAS_0A04530"/>
<name>G0V6B9_NAUCA</name>
<dbReference type="SUPFAM" id="SSF53613">
    <property type="entry name" value="Ribokinase-like"/>
    <property type="match status" value="1"/>
</dbReference>
<dbReference type="Pfam" id="PF08543">
    <property type="entry name" value="Phos_pyr_kin"/>
    <property type="match status" value="1"/>
</dbReference>
<evidence type="ECO:0000256" key="2">
    <source>
        <dbReference type="ARBA" id="ARBA00012104"/>
    </source>
</evidence>
<accession>G0V6B9</accession>
<evidence type="ECO:0000256" key="6">
    <source>
        <dbReference type="ARBA" id="ARBA00022840"/>
    </source>
</evidence>
<dbReference type="FunCoup" id="G0V6B9">
    <property type="interactions" value="223"/>
</dbReference>
<dbReference type="GO" id="GO:0005829">
    <property type="term" value="C:cytosol"/>
    <property type="evidence" value="ECO:0007669"/>
    <property type="project" value="TreeGrafter"/>
</dbReference>
<dbReference type="NCBIfam" id="TIGR00687">
    <property type="entry name" value="pyridox_kin"/>
    <property type="match status" value="1"/>
</dbReference>
<evidence type="ECO:0000256" key="1">
    <source>
        <dbReference type="ARBA" id="ARBA00008805"/>
    </source>
</evidence>
<keyword evidence="5" id="KW-0418">Kinase</keyword>
<keyword evidence="4" id="KW-0547">Nucleotide-binding</keyword>
<dbReference type="RefSeq" id="XP_003673398.1">
    <property type="nucleotide sequence ID" value="XM_003673350.1"/>
</dbReference>
<evidence type="ECO:0000313" key="9">
    <source>
        <dbReference type="Proteomes" id="UP000001640"/>
    </source>
</evidence>
<dbReference type="CDD" id="cd01173">
    <property type="entry name" value="pyridoxal_pyridoxamine_kinase"/>
    <property type="match status" value="1"/>
</dbReference>
<dbReference type="GO" id="GO:0009443">
    <property type="term" value="P:pyridoxal 5'-phosphate salvage"/>
    <property type="evidence" value="ECO:0007669"/>
    <property type="project" value="InterPro"/>
</dbReference>
<feature type="domain" description="Pyridoxamine kinase/Phosphomethylpyrimidine kinase" evidence="7">
    <location>
        <begin position="81"/>
        <end position="239"/>
    </location>
</feature>
<gene>
    <name evidence="8" type="primary">NCAS0A04530</name>
    <name evidence="8" type="ordered locus">NCAS_0A04530</name>
</gene>
<dbReference type="InterPro" id="IPR004625">
    <property type="entry name" value="PyrdxlKinase"/>
</dbReference>
<evidence type="ECO:0000256" key="3">
    <source>
        <dbReference type="ARBA" id="ARBA00022679"/>
    </source>
</evidence>
<dbReference type="Proteomes" id="UP000001640">
    <property type="component" value="Chromosome 1"/>
</dbReference>
<dbReference type="AlphaFoldDB" id="G0V6B9"/>
<dbReference type="eggNOG" id="KOG2599">
    <property type="taxonomic scope" value="Eukaryota"/>
</dbReference>
<evidence type="ECO:0000256" key="4">
    <source>
        <dbReference type="ARBA" id="ARBA00022741"/>
    </source>
</evidence>
<dbReference type="EC" id="2.7.1.35" evidence="2"/>
<reference key="2">
    <citation type="submission" date="2011-08" db="EMBL/GenBank/DDBJ databases">
        <title>Genome sequence of Naumovozyma castellii.</title>
        <authorList>
            <person name="Gordon J.L."/>
            <person name="Armisen D."/>
            <person name="Proux-Wera E."/>
            <person name="OhEigeartaigh S.S."/>
            <person name="Byrne K.P."/>
            <person name="Wolfe K.H."/>
        </authorList>
    </citation>
    <scope>NUCLEOTIDE SEQUENCE</scope>
    <source>
        <strain>Type strain:CBS 4309</strain>
    </source>
</reference>
<dbReference type="OrthoDB" id="2104723at2759"/>
<dbReference type="InterPro" id="IPR029056">
    <property type="entry name" value="Ribokinase-like"/>
</dbReference>
<evidence type="ECO:0000256" key="5">
    <source>
        <dbReference type="ARBA" id="ARBA00022777"/>
    </source>
</evidence>
<organism evidence="8 9">
    <name type="scientific">Naumovozyma castellii</name>
    <name type="common">Yeast</name>
    <name type="synonym">Saccharomyces castellii</name>
    <dbReference type="NCBI Taxonomy" id="27288"/>
    <lineage>
        <taxon>Eukaryota</taxon>
        <taxon>Fungi</taxon>
        <taxon>Dikarya</taxon>
        <taxon>Ascomycota</taxon>
        <taxon>Saccharomycotina</taxon>
        <taxon>Saccharomycetes</taxon>
        <taxon>Saccharomycetales</taxon>
        <taxon>Saccharomycetaceae</taxon>
        <taxon>Naumovozyma</taxon>
    </lineage>
</organism>
<dbReference type="GO" id="GO:0008478">
    <property type="term" value="F:pyridoxal kinase activity"/>
    <property type="evidence" value="ECO:0007669"/>
    <property type="project" value="UniProtKB-EC"/>
</dbReference>
<dbReference type="GeneID" id="96900496"/>
<keyword evidence="3" id="KW-0808">Transferase</keyword>
<reference evidence="8 9" key="1">
    <citation type="journal article" date="2011" name="Proc. Natl. Acad. Sci. U.S.A.">
        <title>Evolutionary erosion of yeast sex chromosomes by mating-type switching accidents.</title>
        <authorList>
            <person name="Gordon J.L."/>
            <person name="Armisen D."/>
            <person name="Proux-Wera E."/>
            <person name="Oheigeartaigh S.S."/>
            <person name="Byrne K.P."/>
            <person name="Wolfe K.H."/>
        </authorList>
    </citation>
    <scope>NUCLEOTIDE SEQUENCE [LARGE SCALE GENOMIC DNA]</scope>
    <source>
        <strain evidence="9">ATCC 76901 / BCRC 22586 / CBS 4309 / NBRC 1992 / NRRL Y-12630</strain>
    </source>
</reference>
<protein>
    <recommendedName>
        <fullName evidence="2">pyridoxal kinase</fullName>
        <ecNumber evidence="2">2.7.1.35</ecNumber>
    </recommendedName>
</protein>
<comment type="similarity">
    <text evidence="1">Belongs to the pyridoxine kinase family.</text>
</comment>
<keyword evidence="9" id="KW-1185">Reference proteome</keyword>
<dbReference type="HOGENOM" id="CLU_046496_1_0_1"/>
<dbReference type="EMBL" id="HE576752">
    <property type="protein sequence ID" value="CCC67011.1"/>
    <property type="molecule type" value="Genomic_DNA"/>
</dbReference>
<evidence type="ECO:0000259" key="7">
    <source>
        <dbReference type="Pfam" id="PF08543"/>
    </source>
</evidence>
<dbReference type="STRING" id="1064592.G0V6B9"/>
<dbReference type="InParanoid" id="G0V6B9"/>